<feature type="compositionally biased region" description="Polar residues" evidence="1">
    <location>
        <begin position="1327"/>
        <end position="1336"/>
    </location>
</feature>
<dbReference type="FunCoup" id="A0A8I6G3E6">
    <property type="interactions" value="19"/>
</dbReference>
<proteinExistence type="predicted"/>
<dbReference type="AGR" id="RGD:1565450"/>
<feature type="compositionally biased region" description="Low complexity" evidence="1">
    <location>
        <begin position="32"/>
        <end position="46"/>
    </location>
</feature>
<dbReference type="GO" id="GO:0036128">
    <property type="term" value="C:CatSper complex"/>
    <property type="evidence" value="ECO:0000266"/>
    <property type="project" value="RGD"/>
</dbReference>
<feature type="compositionally biased region" description="Polar residues" evidence="1">
    <location>
        <begin position="1242"/>
        <end position="1251"/>
    </location>
</feature>
<feature type="region of interest" description="Disordered" evidence="1">
    <location>
        <begin position="2456"/>
        <end position="2475"/>
    </location>
</feature>
<feature type="region of interest" description="Disordered" evidence="1">
    <location>
        <begin position="1"/>
        <end position="46"/>
    </location>
</feature>
<dbReference type="GO" id="GO:0070588">
    <property type="term" value="P:calcium ion transmembrane transport"/>
    <property type="evidence" value="ECO:0000266"/>
    <property type="project" value="RGD"/>
</dbReference>
<feature type="region of interest" description="Disordered" evidence="1">
    <location>
        <begin position="1107"/>
        <end position="1491"/>
    </location>
</feature>
<dbReference type="RefSeq" id="NP_001395988.1">
    <property type="nucleotide sequence ID" value="NM_001409059.1"/>
</dbReference>
<feature type="compositionally biased region" description="Polar residues" evidence="1">
    <location>
        <begin position="1293"/>
        <end position="1316"/>
    </location>
</feature>
<dbReference type="CTD" id="73463"/>
<dbReference type="Proteomes" id="UP000002494">
    <property type="component" value="Chromosome 9"/>
</dbReference>
<feature type="compositionally biased region" description="Polar residues" evidence="1">
    <location>
        <begin position="819"/>
        <end position="860"/>
    </location>
</feature>
<feature type="compositionally biased region" description="Low complexity" evidence="1">
    <location>
        <begin position="1798"/>
        <end position="1808"/>
    </location>
</feature>
<dbReference type="GO" id="GO:0007283">
    <property type="term" value="P:spermatogenesis"/>
    <property type="evidence" value="ECO:0000266"/>
    <property type="project" value="RGD"/>
</dbReference>
<feature type="region of interest" description="Disordered" evidence="1">
    <location>
        <begin position="756"/>
        <end position="994"/>
    </location>
</feature>
<feature type="compositionally biased region" description="Polar residues" evidence="1">
    <location>
        <begin position="71"/>
        <end position="92"/>
    </location>
</feature>
<dbReference type="PANTHER" id="PTHR21665">
    <property type="entry name" value="CATION CHANNEL SPERM-ASSOCIATED TARGETING SUBUNIT TAU"/>
    <property type="match status" value="1"/>
</dbReference>
<dbReference type="GO" id="GO:0098876">
    <property type="term" value="P:vesicle-mediated transport to the plasma membrane"/>
    <property type="evidence" value="ECO:0000266"/>
    <property type="project" value="RGD"/>
</dbReference>
<reference evidence="3" key="3">
    <citation type="submission" date="2025-09" db="UniProtKB">
        <authorList>
            <consortium name="Ensembl"/>
        </authorList>
    </citation>
    <scope>IDENTIFICATION</scope>
    <source>
        <strain evidence="3">Brown Norway</strain>
    </source>
</reference>
<feature type="region of interest" description="Disordered" evidence="1">
    <location>
        <begin position="1792"/>
        <end position="1814"/>
    </location>
</feature>
<feature type="compositionally biased region" description="Basic and acidic residues" evidence="1">
    <location>
        <begin position="1433"/>
        <end position="1442"/>
    </location>
</feature>
<sequence length="2625" mass="295763">MELPPPGHRRVSISNPQETSGRVPTTPAAFPSHPSNISSVSSKRSVQSSVYRPSIMSNRSLGTQSLLPNPIIQKSSLNPPGFLQSKTSNVSSVRYADEEGKPLTEKDKDKEKGKGTGTRLLNMLRKTLQGSQSDEMVVANQTQNLIPFGDVVGCLAIHIKSCRQFTQRFIAQQHFNLFMRISVNHIVKCTKIRHLKAVNNEKNLVLKFDEVKYFSVQVPRRQDDERNYIYLELMQDAGDSEKLPYPLGNAESHLYEVIQKGCFTEVMQMMRRNTPICRVEVEFMFSYGNFGYGFSHQLKPLQKVIEPSMFMKITPPPERTDPVTNIITPQRVEYPAFLSPEFNVNIGGPETSQATVVQLEKLREKPRERLERMKEEYKSMNTWIEKADYLRNLINPKLLKKDSKGSVEPSGSNSSVLEELERTTHDIHYRKSEAISNELVDYSDKEGRVIPVLKLLDQNYSEFSLPKSGDSTPPEDVTLPPIHTLQIIEEDEMPRVPNTSELEDRPHEDRKSVIFSSDEELMPKHPSILKINPSLQENRRKMEKSPHFSDVLIIPDKPEELNTNKKGRPSIELRKSWERHPTDIVCSLRKVAFAQKEYAIPVCKAETTEFKPKHQFQKLSRSGLDPFLRNLNSKMPFRKKKDHEDGYRHPSTLSTEILEHEDQDPPYPEHPGSAGSDPIRTENPRPFTVQMGNKKNSLPPDPITATVISDRRNRLLFDSTFNSENNSNTKSIFASDNPVVSLTKLSDSDNKLLTDSSFNTMKPSNRRLSRDSSSNIIKPSDGKLGSECSSNTTKLSDKRLSSAPSSGTTKPSDTKLLSDPSNSKLSRDPSSNGTQLSGSNRLSHNPSINGNKYSHTSDLNKVSRDPSFISTKSSDLNKLSHDPSIISTRSSDPNKLSHDPSFISTKSSDPNKLSRDPSIISTKLSDPNKLSRDPSIISTKLSDPNKLSHDPSFISTKSSEPNKLSRDPSIISTKLPDASKLSHDPSIVSTKSSDPNKFSYDPSFISKMSSDANKFSRNPSIISTRYSDPSKLSSDPSIISTRFSDSSKLSSDPSIISTRFSDPSKLSSDPSIISARFLDPSKLSSDSSIISARVSDPSKLSYDSSIISTRSSDPNKLSHDSSIIPTKLSDPNKLSRDPSFISTKLSDPNKLSRDPSIISTKLSDPNKLSRDPSIISTKLSDPNKLSRDPSFISTKLSDPNKLSRDPSIISKKSSDPNKLSRDPSIISSKSSDSNKLSRDPSFISTKSSDPSKLSHDPSFISIKSSDPNKFSRDPSIIPAKLSDANKLSRDPSIISTRSSDPNKLSHDSSIISTKLSDPNKLSRDPSFISTKSSDSNKFSRDPSIISTKLSDANKLSRDPSIISTKLSDPNKLSHDPSNIPTKLSDPNKLSRDPSIISTKLSDPNKLSHDPSIISTKSSDPSKLSRDPSINARKSSDTSKLSHDPSVISTKALDGNSRLPSGSPVNSDTTTNIAKPPVTKDPAISTVDSSDKQGKLEECLQNVSLSNVQRASSVTENVNMHRPSSSINFTSDIENLKQSIVLKSILSKNLQDLSDELFSKAEVCTTESCSPSPNVHNRPSDTTDDRVFEKVQDINSWRSSKDLLNSQVLLSPVVKNSPQNLLPEGEPGKSSDIEDYVSEKVLEAAERNFPMNRKSTFKKKHLISEESGSERLLNSSIYEYIIKQIFTAPIFSQLGIGTKSSREAQMDSQDQLLTPWESLRRINYEEKGNEVHLSQSKSVISQIIQSFPVNTLLESGIIKVIELNKEHQNSLLDSQTTSSTEQYSEMKSQIKLISRQNTSSIDPSDSSVSGAEYTEDCQSISTQASKCLMPDAKADSPTDTEETELDSNVESSSSSLDKVKDTDTAMLKSLLKNIFSIFFKYNQSEKRQQPEKESESLIKHSSSSVTEHLEKTQENFNKVDKKVDRKPILNPKLRVFLEKLSETEVKNLKTELSKHIQRYLVERLTESGHITKEDLPTIYHKLYLINEKAELKEQIPFQEKYSDTVKEIMSFVNNFNHHFIDKHLEAKLRAFLSEILQNYFLKNLSVSNLFNETDAMALHASMSPARSKSELGQDIADGNFGPSLKINMKYPVSKSLQNYLQDLSESELLSLKADLSKYLQVLFLEKLYKSGLMTERQLKGISQEIISLHSPPIPLKHLKTNLAFRNESYFMREDSEEQKKYSKNGQNTALQALLKGKCGETELSRKEEKESSFSQNLKENLPTIWEQKTIYCKEEERLNLIEIRSSLNKNNQANSLTRSPERPSDTSLKKQKKDHGFMQFTQVESSAYKTEIQDPYSWDGRSKTIQSKPCFEKTGQMKQVDKRENNNVYKSTAQEKLDTEFSSYLKLPNCKVSKENESTSRLSFPTWQTNAFIHVKPEIGEQSKLDHYYQRLKGNNNNNKKHLVTFAQFKDEMETLYKNPYEACNEKRAKISESQSFKYKEHEKNSRPFFFPEVLKRENTKSKRKEKDHATKPKKSFHKIVRLLPVTLPTTRPHLRKSVPRNLLHWTARRTIHDCLDRFDDLHAPPSVKCTKKSRSRARLLGKSPDDSHNQAKHCARPYTAPEPNKRRESATWKFASPRMVSAGLVHLYATPEYEIRKMRSKRKLKEDIEKRPLISEIIQMLDTAE</sequence>
<dbReference type="AlphaFoldDB" id="A0A8I6G3E6"/>
<feature type="compositionally biased region" description="Polar residues" evidence="1">
    <location>
        <begin position="1457"/>
        <end position="1472"/>
    </location>
</feature>
<feature type="compositionally biased region" description="Polar residues" evidence="1">
    <location>
        <begin position="953"/>
        <end position="962"/>
    </location>
</feature>
<dbReference type="Pfam" id="PF15729">
    <property type="entry name" value="CTSRT"/>
    <property type="match status" value="1"/>
</dbReference>
<dbReference type="GO" id="GO:0007338">
    <property type="term" value="P:single fertilization"/>
    <property type="evidence" value="ECO:0000266"/>
    <property type="project" value="RGD"/>
</dbReference>
<feature type="region of interest" description="Disordered" evidence="1">
    <location>
        <begin position="2525"/>
        <end position="2569"/>
    </location>
</feature>
<feature type="compositionally biased region" description="Basic residues" evidence="1">
    <location>
        <begin position="2529"/>
        <end position="2539"/>
    </location>
</feature>
<dbReference type="Ensembl" id="ENSRNOT00000103146.2">
    <property type="protein sequence ID" value="ENSRNOP00000078612.1"/>
    <property type="gene ID" value="ENSRNOG00000012637.7"/>
</dbReference>
<organism evidence="3 4">
    <name type="scientific">Rattus norvegicus</name>
    <name type="common">Rat</name>
    <dbReference type="NCBI Taxonomy" id="10116"/>
    <lineage>
        <taxon>Eukaryota</taxon>
        <taxon>Metazoa</taxon>
        <taxon>Chordata</taxon>
        <taxon>Craniata</taxon>
        <taxon>Vertebrata</taxon>
        <taxon>Euteleostomi</taxon>
        <taxon>Mammalia</taxon>
        <taxon>Eutheria</taxon>
        <taxon>Euarchontoglires</taxon>
        <taxon>Glires</taxon>
        <taxon>Rodentia</taxon>
        <taxon>Myomorpha</taxon>
        <taxon>Muroidea</taxon>
        <taxon>Muridae</taxon>
        <taxon>Murinae</taxon>
        <taxon>Rattus</taxon>
    </lineage>
</organism>
<dbReference type="GO" id="GO:0048240">
    <property type="term" value="P:sperm capacitation"/>
    <property type="evidence" value="ECO:0000266"/>
    <property type="project" value="RGD"/>
</dbReference>
<reference evidence="3" key="1">
    <citation type="submission" date="2024-01" db="EMBL/GenBank/DDBJ databases">
        <title>GRCr8: a new rat reference genome assembly contstructed from accurate long reads and long range scaffolding.</title>
        <authorList>
            <person name="Doris P.A."/>
            <person name="Kalbfleisch T."/>
            <person name="Li K."/>
            <person name="Howe K."/>
            <person name="Wood J."/>
        </authorList>
    </citation>
    <scope>NUCLEOTIDE SEQUENCE [LARGE SCALE GENOMIC DNA]</scope>
    <source>
        <strain evidence="3">Brown Norway</strain>
    </source>
</reference>
<feature type="compositionally biased region" description="Basic and acidic residues" evidence="1">
    <location>
        <begin position="2456"/>
        <end position="2470"/>
    </location>
</feature>
<dbReference type="RGD" id="1565450">
    <property type="gene designation" value="C2cd6"/>
</dbReference>
<feature type="compositionally biased region" description="Polar residues" evidence="1">
    <location>
        <begin position="902"/>
        <end position="911"/>
    </location>
</feature>
<feature type="compositionally biased region" description="Low complexity" evidence="1">
    <location>
        <begin position="1222"/>
        <end position="1234"/>
    </location>
</feature>
<feature type="compositionally biased region" description="Basic and acidic residues" evidence="1">
    <location>
        <begin position="2258"/>
        <end position="2267"/>
    </location>
</feature>
<feature type="compositionally biased region" description="Polar residues" evidence="1">
    <location>
        <begin position="885"/>
        <end position="894"/>
    </location>
</feature>
<evidence type="ECO:0000259" key="2">
    <source>
        <dbReference type="Pfam" id="PF15729"/>
    </source>
</evidence>
<dbReference type="GO" id="GO:0030317">
    <property type="term" value="P:flagellated sperm motility"/>
    <property type="evidence" value="ECO:0000266"/>
    <property type="project" value="RGD"/>
</dbReference>
<evidence type="ECO:0000313" key="3">
    <source>
        <dbReference type="Ensembl" id="ENSRNOP00000078612.1"/>
    </source>
</evidence>
<evidence type="ECO:0000256" key="1">
    <source>
        <dbReference type="SAM" id="MobiDB-lite"/>
    </source>
</evidence>
<feature type="region of interest" description="Disordered" evidence="1">
    <location>
        <begin position="71"/>
        <end position="116"/>
    </location>
</feature>
<dbReference type="GO" id="GO:0065003">
    <property type="term" value="P:protein-containing complex assembly"/>
    <property type="evidence" value="ECO:0000266"/>
    <property type="project" value="RGD"/>
</dbReference>
<feature type="compositionally biased region" description="Basic and acidic residues" evidence="1">
    <location>
        <begin position="1885"/>
        <end position="1897"/>
    </location>
</feature>
<accession>A0A8I6G3E6</accession>
<feature type="region of interest" description="Disordered" evidence="1">
    <location>
        <begin position="2250"/>
        <end position="2274"/>
    </location>
</feature>
<dbReference type="GeneTree" id="ENSGT00390000018209"/>
<feature type="compositionally biased region" description="Basic and acidic residues" evidence="1">
    <location>
        <begin position="1212"/>
        <end position="1221"/>
    </location>
</feature>
<feature type="compositionally biased region" description="Polar residues" evidence="1">
    <location>
        <begin position="1412"/>
        <end position="1421"/>
    </location>
</feature>
<feature type="compositionally biased region" description="Basic and acidic residues" evidence="1">
    <location>
        <begin position="95"/>
        <end position="114"/>
    </location>
</feature>
<feature type="region of interest" description="Disordered" evidence="1">
    <location>
        <begin position="1827"/>
        <end position="1857"/>
    </location>
</feature>
<dbReference type="InterPro" id="IPR031462">
    <property type="entry name" value="CTSRT"/>
</dbReference>
<feature type="compositionally biased region" description="Acidic residues" evidence="1">
    <location>
        <begin position="1837"/>
        <end position="1846"/>
    </location>
</feature>
<dbReference type="GeneID" id="501147"/>
<feature type="compositionally biased region" description="Polar residues" evidence="1">
    <location>
        <begin position="802"/>
        <end position="811"/>
    </location>
</feature>
<gene>
    <name evidence="3 5" type="primary">C2cd6</name>
</gene>
<evidence type="ECO:0000313" key="4">
    <source>
        <dbReference type="Proteomes" id="UP000002494"/>
    </source>
</evidence>
<dbReference type="GO" id="GO:0036126">
    <property type="term" value="C:sperm flagellum"/>
    <property type="evidence" value="ECO:0000266"/>
    <property type="project" value="RGD"/>
</dbReference>
<dbReference type="InterPro" id="IPR048363">
    <property type="entry name" value="CTSRT_C2"/>
</dbReference>
<dbReference type="PANTHER" id="PTHR21665:SF2">
    <property type="entry name" value="CATION CHANNEL SPERM-ASSOCIATED TARGETING SUBUNIT TAU"/>
    <property type="match status" value="1"/>
</dbReference>
<name>A0A8I6G3E6_RAT</name>
<protein>
    <submittedName>
        <fullName evidence="3">C2 calcium dependent domain containing 6</fullName>
    </submittedName>
</protein>
<reference evidence="3" key="2">
    <citation type="submission" date="2025-08" db="UniProtKB">
        <authorList>
            <consortium name="Ensembl"/>
        </authorList>
    </citation>
    <scope>IDENTIFICATION</scope>
    <source>
        <strain evidence="3">Brown Norway</strain>
    </source>
</reference>
<evidence type="ECO:0000313" key="5">
    <source>
        <dbReference type="RGD" id="1565450"/>
    </source>
</evidence>
<feature type="domain" description="Cation channel sperm-associated targeting subunit tau C2" evidence="2">
    <location>
        <begin position="145"/>
        <end position="288"/>
    </location>
</feature>
<keyword evidence="4" id="KW-1185">Reference proteome</keyword>
<dbReference type="GO" id="GO:0097228">
    <property type="term" value="C:sperm principal piece"/>
    <property type="evidence" value="ECO:0000266"/>
    <property type="project" value="RGD"/>
</dbReference>
<feature type="region of interest" description="Disordered" evidence="1">
    <location>
        <begin position="661"/>
        <end position="702"/>
    </location>
</feature>
<feature type="region of interest" description="Disordered" evidence="1">
    <location>
        <begin position="1016"/>
        <end position="1035"/>
    </location>
</feature>
<feature type="compositionally biased region" description="Polar residues" evidence="1">
    <location>
        <begin position="868"/>
        <end position="877"/>
    </location>
</feature>
<feature type="region of interest" description="Disordered" evidence="1">
    <location>
        <begin position="1885"/>
        <end position="1908"/>
    </location>
</feature>
<dbReference type="OMA" id="DIYKRRN"/>
<feature type="compositionally biased region" description="Polar residues" evidence="1">
    <location>
        <begin position="12"/>
        <end position="23"/>
    </location>
</feature>